<dbReference type="PRINTS" id="PR00237">
    <property type="entry name" value="GPCRRHODOPSN"/>
</dbReference>
<evidence type="ECO:0000256" key="8">
    <source>
        <dbReference type="ARBA" id="ARBA00023224"/>
    </source>
</evidence>
<dbReference type="CDD" id="cd00637">
    <property type="entry name" value="7tm_classA_rhodopsin-like"/>
    <property type="match status" value="1"/>
</dbReference>
<evidence type="ECO:0000256" key="5">
    <source>
        <dbReference type="ARBA" id="ARBA00023040"/>
    </source>
</evidence>
<feature type="transmembrane region" description="Helical" evidence="11">
    <location>
        <begin position="272"/>
        <end position="293"/>
    </location>
</feature>
<dbReference type="STRING" id="307972.A0A2G8JU49"/>
<dbReference type="PANTHER" id="PTHR24249">
    <property type="entry name" value="HISTAMINE RECEPTOR-RELATED G-PROTEIN COUPLED RECEPTOR"/>
    <property type="match status" value="1"/>
</dbReference>
<dbReference type="Pfam" id="PF00001">
    <property type="entry name" value="7tm_1"/>
    <property type="match status" value="1"/>
</dbReference>
<evidence type="ECO:0000313" key="14">
    <source>
        <dbReference type="Proteomes" id="UP000230750"/>
    </source>
</evidence>
<dbReference type="Proteomes" id="UP000230750">
    <property type="component" value="Unassembled WGS sequence"/>
</dbReference>
<keyword evidence="5 9" id="KW-0297">G-protein coupled receptor</keyword>
<dbReference type="GO" id="GO:0005886">
    <property type="term" value="C:plasma membrane"/>
    <property type="evidence" value="ECO:0007669"/>
    <property type="project" value="UniProtKB-SubCell"/>
</dbReference>
<dbReference type="InterPro" id="IPR017452">
    <property type="entry name" value="GPCR_Rhodpsn_7TM"/>
</dbReference>
<dbReference type="Gene3D" id="1.20.1070.10">
    <property type="entry name" value="Rhodopsin 7-helix transmembrane proteins"/>
    <property type="match status" value="1"/>
</dbReference>
<feature type="transmembrane region" description="Helical" evidence="11">
    <location>
        <begin position="86"/>
        <end position="110"/>
    </location>
</feature>
<evidence type="ECO:0000256" key="2">
    <source>
        <dbReference type="ARBA" id="ARBA00022475"/>
    </source>
</evidence>
<sequence length="378" mass="43388">MEATWVTPLMDETVGKFIALGVTTTPGVTGLDNSTMGSPDTEGPPTWMLNIHIILLFASSFLIITSNLVVLLVFHFNQSLHDVTGIFVQSLAVADLGVGIGCVVSIHAWFKDQEELPYPQRFCTFTGFVLSAVIIVSILCLLLLSIDRYIAVTRPFQYDSILTRRRGYICVFLVWTFSYAVFLPTIFLDNSYWYNTDTFECSFRYEGQVMFSSLLIGLVVIPAFSTSGYCYYHVLRTCWRHQRQIRKVSTYFQGEESNEATTIHKDGNLAKVFLVVVSGYYITWLPFLIVKVLKGYMDITIPPSIYFFSQWLGEFNSFINCIVYSIGHASFRECFKKMISAGRREVAKKLWQKDQRKKDQRRRRRQSTDRMVKTESVV</sequence>
<reference evidence="13 14" key="1">
    <citation type="journal article" date="2017" name="PLoS Biol.">
        <title>The sea cucumber genome provides insights into morphological evolution and visceral regeneration.</title>
        <authorList>
            <person name="Zhang X."/>
            <person name="Sun L."/>
            <person name="Yuan J."/>
            <person name="Sun Y."/>
            <person name="Gao Y."/>
            <person name="Zhang L."/>
            <person name="Li S."/>
            <person name="Dai H."/>
            <person name="Hamel J.F."/>
            <person name="Liu C."/>
            <person name="Yu Y."/>
            <person name="Liu S."/>
            <person name="Lin W."/>
            <person name="Guo K."/>
            <person name="Jin S."/>
            <person name="Xu P."/>
            <person name="Storey K.B."/>
            <person name="Huan P."/>
            <person name="Zhang T."/>
            <person name="Zhou Y."/>
            <person name="Zhang J."/>
            <person name="Lin C."/>
            <person name="Li X."/>
            <person name="Xing L."/>
            <person name="Huo D."/>
            <person name="Sun M."/>
            <person name="Wang L."/>
            <person name="Mercier A."/>
            <person name="Li F."/>
            <person name="Yang H."/>
            <person name="Xiang J."/>
        </authorList>
    </citation>
    <scope>NUCLEOTIDE SEQUENCE [LARGE SCALE GENOMIC DNA]</scope>
    <source>
        <strain evidence="13">Shaxun</strain>
        <tissue evidence="13">Muscle</tissue>
    </source>
</reference>
<comment type="similarity">
    <text evidence="9">Belongs to the G-protein coupled receptor 1 family.</text>
</comment>
<gene>
    <name evidence="13" type="ORF">BSL78_23876</name>
</gene>
<dbReference type="InterPro" id="IPR000276">
    <property type="entry name" value="GPCR_Rhodpsn"/>
</dbReference>
<comment type="caution">
    <text evidence="13">The sequence shown here is derived from an EMBL/GenBank/DDBJ whole genome shotgun (WGS) entry which is preliminary data.</text>
</comment>
<keyword evidence="14" id="KW-1185">Reference proteome</keyword>
<evidence type="ECO:0000256" key="9">
    <source>
        <dbReference type="RuleBase" id="RU000688"/>
    </source>
</evidence>
<dbReference type="InterPro" id="IPR050569">
    <property type="entry name" value="TAAR"/>
</dbReference>
<dbReference type="PANTHER" id="PTHR24249:SF392">
    <property type="entry name" value="G-PROTEIN COUPLED RECEPTOR 52-RELATED"/>
    <property type="match status" value="1"/>
</dbReference>
<feature type="transmembrane region" description="Helical" evidence="11">
    <location>
        <begin position="305"/>
        <end position="327"/>
    </location>
</feature>
<evidence type="ECO:0000256" key="1">
    <source>
        <dbReference type="ARBA" id="ARBA00004651"/>
    </source>
</evidence>
<dbReference type="PROSITE" id="PS50262">
    <property type="entry name" value="G_PROTEIN_RECEP_F1_2"/>
    <property type="match status" value="1"/>
</dbReference>
<keyword evidence="6 11" id="KW-0472">Membrane</keyword>
<feature type="domain" description="G-protein coupled receptors family 1 profile" evidence="12">
    <location>
        <begin position="66"/>
        <end position="324"/>
    </location>
</feature>
<feature type="transmembrane region" description="Helical" evidence="11">
    <location>
        <begin position="122"/>
        <end position="146"/>
    </location>
</feature>
<keyword evidence="2" id="KW-1003">Cell membrane</keyword>
<keyword evidence="8 9" id="KW-0807">Transducer</keyword>
<keyword evidence="4 11" id="KW-1133">Transmembrane helix</keyword>
<protein>
    <submittedName>
        <fullName evidence="13">Putative G-protein coupled receptor</fullName>
    </submittedName>
</protein>
<evidence type="ECO:0000259" key="12">
    <source>
        <dbReference type="PROSITE" id="PS50262"/>
    </source>
</evidence>
<keyword evidence="3 9" id="KW-0812">Transmembrane</keyword>
<organism evidence="13 14">
    <name type="scientific">Stichopus japonicus</name>
    <name type="common">Sea cucumber</name>
    <dbReference type="NCBI Taxonomy" id="307972"/>
    <lineage>
        <taxon>Eukaryota</taxon>
        <taxon>Metazoa</taxon>
        <taxon>Echinodermata</taxon>
        <taxon>Eleutherozoa</taxon>
        <taxon>Echinozoa</taxon>
        <taxon>Holothuroidea</taxon>
        <taxon>Aspidochirotacea</taxon>
        <taxon>Aspidochirotida</taxon>
        <taxon>Stichopodidae</taxon>
        <taxon>Apostichopus</taxon>
    </lineage>
</organism>
<comment type="subcellular location">
    <subcellularLocation>
        <location evidence="1">Cell membrane</location>
        <topology evidence="1">Multi-pass membrane protein</topology>
    </subcellularLocation>
</comment>
<dbReference type="OrthoDB" id="6376512at2759"/>
<evidence type="ECO:0000256" key="3">
    <source>
        <dbReference type="ARBA" id="ARBA00022692"/>
    </source>
</evidence>
<feature type="region of interest" description="Disordered" evidence="10">
    <location>
        <begin position="350"/>
        <end position="378"/>
    </location>
</feature>
<feature type="compositionally biased region" description="Basic and acidic residues" evidence="10">
    <location>
        <begin position="366"/>
        <end position="378"/>
    </location>
</feature>
<feature type="transmembrane region" description="Helical" evidence="11">
    <location>
        <begin position="167"/>
        <end position="188"/>
    </location>
</feature>
<feature type="transmembrane region" description="Helical" evidence="11">
    <location>
        <begin position="51"/>
        <end position="74"/>
    </location>
</feature>
<dbReference type="EMBL" id="MRZV01001254">
    <property type="protein sequence ID" value="PIK39287.1"/>
    <property type="molecule type" value="Genomic_DNA"/>
</dbReference>
<dbReference type="SUPFAM" id="SSF81321">
    <property type="entry name" value="Family A G protein-coupled receptor-like"/>
    <property type="match status" value="1"/>
</dbReference>
<dbReference type="GO" id="GO:0004930">
    <property type="term" value="F:G protein-coupled receptor activity"/>
    <property type="evidence" value="ECO:0007669"/>
    <property type="project" value="UniProtKB-KW"/>
</dbReference>
<feature type="transmembrane region" description="Helical" evidence="11">
    <location>
        <begin position="208"/>
        <end position="232"/>
    </location>
</feature>
<evidence type="ECO:0000256" key="6">
    <source>
        <dbReference type="ARBA" id="ARBA00023136"/>
    </source>
</evidence>
<name>A0A2G8JU49_STIJA</name>
<dbReference type="AlphaFoldDB" id="A0A2G8JU49"/>
<evidence type="ECO:0000256" key="10">
    <source>
        <dbReference type="SAM" id="MobiDB-lite"/>
    </source>
</evidence>
<accession>A0A2G8JU49</accession>
<keyword evidence="7 9" id="KW-0675">Receptor</keyword>
<dbReference type="PROSITE" id="PS00237">
    <property type="entry name" value="G_PROTEIN_RECEP_F1_1"/>
    <property type="match status" value="1"/>
</dbReference>
<proteinExistence type="inferred from homology"/>
<evidence type="ECO:0000256" key="7">
    <source>
        <dbReference type="ARBA" id="ARBA00023170"/>
    </source>
</evidence>
<evidence type="ECO:0000256" key="4">
    <source>
        <dbReference type="ARBA" id="ARBA00022989"/>
    </source>
</evidence>
<evidence type="ECO:0000313" key="13">
    <source>
        <dbReference type="EMBL" id="PIK39287.1"/>
    </source>
</evidence>
<evidence type="ECO:0000256" key="11">
    <source>
        <dbReference type="SAM" id="Phobius"/>
    </source>
</evidence>